<evidence type="ECO:0000256" key="1">
    <source>
        <dbReference type="ARBA" id="ARBA00022679"/>
    </source>
</evidence>
<dbReference type="AlphaFoldDB" id="A0A848CCE5"/>
<protein>
    <submittedName>
        <fullName evidence="3">4'-phosphopantetheinyl transferase superfamily protein</fullName>
    </submittedName>
</protein>
<gene>
    <name evidence="3" type="ORF">HF854_07080</name>
</gene>
<dbReference type="InterPro" id="IPR037143">
    <property type="entry name" value="4-PPantetheinyl_Trfase_dom_sf"/>
</dbReference>
<evidence type="ECO:0000313" key="4">
    <source>
        <dbReference type="Proteomes" id="UP000522333"/>
    </source>
</evidence>
<dbReference type="Pfam" id="PF01648">
    <property type="entry name" value="ACPS"/>
    <property type="match status" value="1"/>
</dbReference>
<evidence type="ECO:0000259" key="2">
    <source>
        <dbReference type="Pfam" id="PF01648"/>
    </source>
</evidence>
<dbReference type="InterPro" id="IPR008278">
    <property type="entry name" value="4-PPantetheinyl_Trfase_dom"/>
</dbReference>
<dbReference type="GO" id="GO:0008897">
    <property type="term" value="F:holo-[acyl-carrier-protein] synthase activity"/>
    <property type="evidence" value="ECO:0007669"/>
    <property type="project" value="InterPro"/>
</dbReference>
<dbReference type="Gene3D" id="3.90.470.20">
    <property type="entry name" value="4'-phosphopantetheinyl transferase domain"/>
    <property type="match status" value="2"/>
</dbReference>
<dbReference type="SUPFAM" id="SSF56214">
    <property type="entry name" value="4'-phosphopantetheinyl transferase"/>
    <property type="match status" value="1"/>
</dbReference>
<accession>A0A848CCE5</accession>
<sequence>MAAFRLPAEREKRHLARLLLAVLLHRAAVDGLSALPSLSWHPLPLLFHRMREARLFFTRHACPRLHRLPSGRPWLEGFSVSFSYSEQAVFCLLAGPGTSPGVDAEALTSPAPPASAFSPQELSSRLSPSARQRDCLRRWTIKEAVFKAAGTGCDRPPRLLDSGRSGWRTGDLRLDAARYRWQMLPCPGHWLCVAVRG</sequence>
<organism evidence="3 4">
    <name type="scientific">Desulfovibrio piger</name>
    <dbReference type="NCBI Taxonomy" id="901"/>
    <lineage>
        <taxon>Bacteria</taxon>
        <taxon>Pseudomonadati</taxon>
        <taxon>Thermodesulfobacteriota</taxon>
        <taxon>Desulfovibrionia</taxon>
        <taxon>Desulfovibrionales</taxon>
        <taxon>Desulfovibrionaceae</taxon>
        <taxon>Desulfovibrio</taxon>
    </lineage>
</organism>
<reference evidence="3 4" key="1">
    <citation type="submission" date="2020-04" db="EMBL/GenBank/DDBJ databases">
        <authorList>
            <person name="Hitch T.C.A."/>
            <person name="Wylensek D."/>
            <person name="Clavel T."/>
        </authorList>
    </citation>
    <scope>NUCLEOTIDE SEQUENCE [LARGE SCALE GENOMIC DNA]</scope>
    <source>
        <strain evidence="3 4">PG-251-APC-1</strain>
    </source>
</reference>
<evidence type="ECO:0000313" key="3">
    <source>
        <dbReference type="EMBL" id="NME52295.1"/>
    </source>
</evidence>
<dbReference type="EMBL" id="JABAFY010000022">
    <property type="protein sequence ID" value="NME52295.1"/>
    <property type="molecule type" value="Genomic_DNA"/>
</dbReference>
<dbReference type="RefSeq" id="WP_168935665.1">
    <property type="nucleotide sequence ID" value="NZ_JABAFY010000022.1"/>
</dbReference>
<feature type="domain" description="4'-phosphopantetheinyl transferase" evidence="2">
    <location>
        <begin position="101"/>
        <end position="162"/>
    </location>
</feature>
<keyword evidence="1 3" id="KW-0808">Transferase</keyword>
<name>A0A848CCE5_9BACT</name>
<dbReference type="GO" id="GO:0000287">
    <property type="term" value="F:magnesium ion binding"/>
    <property type="evidence" value="ECO:0007669"/>
    <property type="project" value="InterPro"/>
</dbReference>
<dbReference type="Proteomes" id="UP000522333">
    <property type="component" value="Unassembled WGS sequence"/>
</dbReference>
<comment type="caution">
    <text evidence="3">The sequence shown here is derived from an EMBL/GenBank/DDBJ whole genome shotgun (WGS) entry which is preliminary data.</text>
</comment>
<proteinExistence type="predicted"/>